<dbReference type="SUPFAM" id="SSF52540">
    <property type="entry name" value="P-loop containing nucleoside triphosphate hydrolases"/>
    <property type="match status" value="1"/>
</dbReference>
<evidence type="ECO:0000256" key="4">
    <source>
        <dbReference type="ARBA" id="ARBA00022475"/>
    </source>
</evidence>
<dbReference type="InterPro" id="IPR017871">
    <property type="entry name" value="ABC_transporter-like_CS"/>
</dbReference>
<evidence type="ECO:0000256" key="1">
    <source>
        <dbReference type="ARBA" id="ARBA00004417"/>
    </source>
</evidence>
<evidence type="ECO:0000256" key="6">
    <source>
        <dbReference type="ARBA" id="ARBA00022840"/>
    </source>
</evidence>
<organism evidence="9 10">
    <name type="scientific">Salipiger abyssi</name>
    <dbReference type="NCBI Taxonomy" id="1250539"/>
    <lineage>
        <taxon>Bacteria</taxon>
        <taxon>Pseudomonadati</taxon>
        <taxon>Pseudomonadota</taxon>
        <taxon>Alphaproteobacteria</taxon>
        <taxon>Rhodobacterales</taxon>
        <taxon>Roseobacteraceae</taxon>
        <taxon>Salipiger</taxon>
    </lineage>
</organism>
<dbReference type="FunFam" id="3.40.50.300:FF:000016">
    <property type="entry name" value="Oligopeptide ABC transporter ATP-binding component"/>
    <property type="match status" value="1"/>
</dbReference>
<keyword evidence="9" id="KW-0614">Plasmid</keyword>
<dbReference type="InterPro" id="IPR050388">
    <property type="entry name" value="ABC_Ni/Peptide_Import"/>
</dbReference>
<keyword evidence="10" id="KW-1185">Reference proteome</keyword>
<dbReference type="RefSeq" id="WP_076694203.1">
    <property type="nucleotide sequence ID" value="NZ_CP015090.1"/>
</dbReference>
<dbReference type="PROSITE" id="PS50893">
    <property type="entry name" value="ABC_TRANSPORTER_2"/>
    <property type="match status" value="1"/>
</dbReference>
<dbReference type="CDD" id="cd03257">
    <property type="entry name" value="ABC_NikE_OppD_transporters"/>
    <property type="match status" value="1"/>
</dbReference>
<dbReference type="Proteomes" id="UP000187059">
    <property type="component" value="Plasmid pPABY2"/>
</dbReference>
<geneLocation type="plasmid" evidence="10">
    <name>ppaby2</name>
</geneLocation>
<dbReference type="GO" id="GO:0016887">
    <property type="term" value="F:ATP hydrolysis activity"/>
    <property type="evidence" value="ECO:0007669"/>
    <property type="project" value="InterPro"/>
</dbReference>
<evidence type="ECO:0000259" key="8">
    <source>
        <dbReference type="PROSITE" id="PS50893"/>
    </source>
</evidence>
<gene>
    <name evidence="9" type="ORF">Ga0080574_TMP155</name>
</gene>
<dbReference type="InterPro" id="IPR003593">
    <property type="entry name" value="AAA+_ATPase"/>
</dbReference>
<feature type="domain" description="ABC transporter" evidence="8">
    <location>
        <begin position="7"/>
        <end position="258"/>
    </location>
</feature>
<keyword evidence="6 9" id="KW-0067">ATP-binding</keyword>
<evidence type="ECO:0000256" key="3">
    <source>
        <dbReference type="ARBA" id="ARBA00022448"/>
    </source>
</evidence>
<comment type="similarity">
    <text evidence="2">Belongs to the ABC transporter superfamily.</text>
</comment>
<keyword evidence="4" id="KW-1003">Cell membrane</keyword>
<dbReference type="Pfam" id="PF08352">
    <property type="entry name" value="oligo_HPY"/>
    <property type="match status" value="1"/>
</dbReference>
<dbReference type="PANTHER" id="PTHR43297:SF2">
    <property type="entry name" value="DIPEPTIDE TRANSPORT ATP-BINDING PROTEIN DPPD"/>
    <property type="match status" value="1"/>
</dbReference>
<evidence type="ECO:0000256" key="5">
    <source>
        <dbReference type="ARBA" id="ARBA00022741"/>
    </source>
</evidence>
<protein>
    <submittedName>
        <fullName evidence="9">Oligopeptide transport system ATP-binding protein</fullName>
    </submittedName>
</protein>
<keyword evidence="7" id="KW-0472">Membrane</keyword>
<comment type="subcellular location">
    <subcellularLocation>
        <location evidence="1">Cell inner membrane</location>
        <topology evidence="1">Peripheral membrane protein</topology>
    </subcellularLocation>
</comment>
<keyword evidence="3" id="KW-0813">Transport</keyword>
<dbReference type="AlphaFoldDB" id="A0A1P8UM69"/>
<dbReference type="InterPro" id="IPR027417">
    <property type="entry name" value="P-loop_NTPase"/>
</dbReference>
<dbReference type="PANTHER" id="PTHR43297">
    <property type="entry name" value="OLIGOPEPTIDE TRANSPORT ATP-BINDING PROTEIN APPD"/>
    <property type="match status" value="1"/>
</dbReference>
<dbReference type="GO" id="GO:0005886">
    <property type="term" value="C:plasma membrane"/>
    <property type="evidence" value="ECO:0007669"/>
    <property type="project" value="UniProtKB-SubCell"/>
</dbReference>
<dbReference type="OrthoDB" id="9802264at2"/>
<name>A0A1P8UM69_9RHOB</name>
<accession>A0A1P8UM69</accession>
<dbReference type="InterPro" id="IPR013563">
    <property type="entry name" value="Oligopep_ABC_C"/>
</dbReference>
<keyword evidence="5" id="KW-0547">Nucleotide-binding</keyword>
<sequence length="332" mass="35348">MTPLLDIRDLSLVFDTFDGTYHAIDQVSLQLNPGEALGLVGETGCGKSVLTRAAFGLVPVPPARITSGSVQLDGRELLGLSDRALRGIRGSEVAMIFQDPMTYLNPVFRVGTQLVDAIRAQSGGRIGKAEAKSIALDMLDKVHLPNPDRQFRAYPHELSGGMRQRVLIAMALAAKPKLLIADEPTTALDMTIQAQILDLMAELVEDLGLAMIMISHDLGVVAQVCSRVAVMYAGKIVEDAPIGRIFDAPAHPYTQGLLAALPHPFKPVDRLASIPGTLPDLLHPPAGCRFAGRCAQSHAACAAPVPLRAVGPRHRVACTLYKDAATEGAAHV</sequence>
<dbReference type="PROSITE" id="PS00211">
    <property type="entry name" value="ABC_TRANSPORTER_1"/>
    <property type="match status" value="1"/>
</dbReference>
<dbReference type="InterPro" id="IPR003439">
    <property type="entry name" value="ABC_transporter-like_ATP-bd"/>
</dbReference>
<dbReference type="Pfam" id="PF00005">
    <property type="entry name" value="ABC_tran"/>
    <property type="match status" value="1"/>
</dbReference>
<dbReference type="GO" id="GO:0015833">
    <property type="term" value="P:peptide transport"/>
    <property type="evidence" value="ECO:0007669"/>
    <property type="project" value="InterPro"/>
</dbReference>
<dbReference type="GO" id="GO:0055085">
    <property type="term" value="P:transmembrane transport"/>
    <property type="evidence" value="ECO:0007669"/>
    <property type="project" value="UniProtKB-ARBA"/>
</dbReference>
<proteinExistence type="inferred from homology"/>
<dbReference type="KEGG" id="paby:Ga0080574_TMP155"/>
<dbReference type="SMART" id="SM00382">
    <property type="entry name" value="AAA"/>
    <property type="match status" value="1"/>
</dbReference>
<evidence type="ECO:0000256" key="7">
    <source>
        <dbReference type="ARBA" id="ARBA00023136"/>
    </source>
</evidence>
<evidence type="ECO:0000256" key="2">
    <source>
        <dbReference type="ARBA" id="ARBA00005417"/>
    </source>
</evidence>
<dbReference type="Gene3D" id="3.40.50.300">
    <property type="entry name" value="P-loop containing nucleotide triphosphate hydrolases"/>
    <property type="match status" value="1"/>
</dbReference>
<evidence type="ECO:0000313" key="9">
    <source>
        <dbReference type="EMBL" id="APZ50489.1"/>
    </source>
</evidence>
<evidence type="ECO:0000313" key="10">
    <source>
        <dbReference type="Proteomes" id="UP000187059"/>
    </source>
</evidence>
<dbReference type="EMBL" id="CP015090">
    <property type="protein sequence ID" value="APZ50489.1"/>
    <property type="molecule type" value="Genomic_DNA"/>
</dbReference>
<dbReference type="GO" id="GO:0005524">
    <property type="term" value="F:ATP binding"/>
    <property type="evidence" value="ECO:0007669"/>
    <property type="project" value="UniProtKB-KW"/>
</dbReference>
<reference evidence="9 10" key="1">
    <citation type="submission" date="2016-04" db="EMBL/GenBank/DDBJ databases">
        <title>Deep-sea bacteria in the southern Pacific.</title>
        <authorList>
            <person name="Tang K."/>
        </authorList>
    </citation>
    <scope>NUCLEOTIDE SEQUENCE [LARGE SCALE GENOMIC DNA]</scope>
    <source>
        <strain evidence="9 10">JLT2014</strain>
        <plasmid evidence="10">ppaby2</plasmid>
    </source>
</reference>
<dbReference type="NCBIfam" id="TIGR01727">
    <property type="entry name" value="oligo_HPY"/>
    <property type="match status" value="1"/>
</dbReference>